<dbReference type="InterPro" id="IPR011701">
    <property type="entry name" value="MFS"/>
</dbReference>
<dbReference type="InterPro" id="IPR036259">
    <property type="entry name" value="MFS_trans_sf"/>
</dbReference>
<dbReference type="OrthoDB" id="4078873at2759"/>
<feature type="transmembrane region" description="Helical" evidence="8">
    <location>
        <begin position="305"/>
        <end position="323"/>
    </location>
</feature>
<evidence type="ECO:0000256" key="4">
    <source>
        <dbReference type="ARBA" id="ARBA00022692"/>
    </source>
</evidence>
<evidence type="ECO:0000256" key="6">
    <source>
        <dbReference type="ARBA" id="ARBA00023136"/>
    </source>
</evidence>
<dbReference type="GO" id="GO:0022857">
    <property type="term" value="F:transmembrane transporter activity"/>
    <property type="evidence" value="ECO:0007669"/>
    <property type="project" value="InterPro"/>
</dbReference>
<dbReference type="EMBL" id="KI911158">
    <property type="protein sequence ID" value="ETR99054.1"/>
    <property type="molecule type" value="Genomic_DNA"/>
</dbReference>
<evidence type="ECO:0000256" key="8">
    <source>
        <dbReference type="SAM" id="Phobius"/>
    </source>
</evidence>
<dbReference type="SUPFAM" id="SSF103473">
    <property type="entry name" value="MFS general substrate transporter"/>
    <property type="match status" value="2"/>
</dbReference>
<feature type="transmembrane region" description="Helical" evidence="8">
    <location>
        <begin position="435"/>
        <end position="457"/>
    </location>
</feature>
<dbReference type="Pfam" id="PF07690">
    <property type="entry name" value="MFS_1"/>
    <property type="match status" value="1"/>
</dbReference>
<feature type="transmembrane region" description="Helical" evidence="8">
    <location>
        <begin position="549"/>
        <end position="568"/>
    </location>
</feature>
<dbReference type="GO" id="GO:0005886">
    <property type="term" value="C:plasma membrane"/>
    <property type="evidence" value="ECO:0007669"/>
    <property type="project" value="TreeGrafter"/>
</dbReference>
<dbReference type="KEGG" id="trr:M419DRAFT_37895"/>
<dbReference type="Gene3D" id="1.20.1250.20">
    <property type="entry name" value="MFS general substrate transporter like domains"/>
    <property type="match status" value="2"/>
</dbReference>
<reference evidence="10" key="1">
    <citation type="journal article" date="2013" name="Ind. Biotechnol.">
        <title>Comparative genomics analysis of Trichoderma reesei strains.</title>
        <authorList>
            <person name="Koike H."/>
            <person name="Aerts A."/>
            <person name="LaButti K."/>
            <person name="Grigoriev I.V."/>
            <person name="Baker S.E."/>
        </authorList>
    </citation>
    <scope>NUCLEOTIDE SEQUENCE [LARGE SCALE GENOMIC DNA]</scope>
    <source>
        <strain evidence="10">ATCC 56765 / BCRC 32924 / NRRL 11460 / Rut C-30</strain>
    </source>
</reference>
<organism evidence="9 10">
    <name type="scientific">Hypocrea jecorina (strain ATCC 56765 / BCRC 32924 / NRRL 11460 / Rut C-30)</name>
    <name type="common">Trichoderma reesei</name>
    <dbReference type="NCBI Taxonomy" id="1344414"/>
    <lineage>
        <taxon>Eukaryota</taxon>
        <taxon>Fungi</taxon>
        <taxon>Dikarya</taxon>
        <taxon>Ascomycota</taxon>
        <taxon>Pezizomycotina</taxon>
        <taxon>Sordariomycetes</taxon>
        <taxon>Hypocreomycetidae</taxon>
        <taxon>Hypocreales</taxon>
        <taxon>Hypocreaceae</taxon>
        <taxon>Trichoderma</taxon>
    </lineage>
</organism>
<evidence type="ECO:0000256" key="2">
    <source>
        <dbReference type="ARBA" id="ARBA00008335"/>
    </source>
</evidence>
<gene>
    <name evidence="9" type="ORF">M419DRAFT_37895</name>
</gene>
<dbReference type="Proteomes" id="UP000024376">
    <property type="component" value="Unassembled WGS sequence"/>
</dbReference>
<dbReference type="AlphaFoldDB" id="A0A024S107"/>
<feature type="transmembrane region" description="Helical" evidence="8">
    <location>
        <begin position="131"/>
        <end position="148"/>
    </location>
</feature>
<evidence type="ECO:0000256" key="3">
    <source>
        <dbReference type="ARBA" id="ARBA00022448"/>
    </source>
</evidence>
<feature type="transmembrane region" description="Helical" evidence="8">
    <location>
        <begin position="160"/>
        <end position="177"/>
    </location>
</feature>
<feature type="region of interest" description="Disordered" evidence="7">
    <location>
        <begin position="1"/>
        <end position="38"/>
    </location>
</feature>
<evidence type="ECO:0000256" key="5">
    <source>
        <dbReference type="ARBA" id="ARBA00022989"/>
    </source>
</evidence>
<feature type="transmembrane region" description="Helical" evidence="8">
    <location>
        <begin position="219"/>
        <end position="239"/>
    </location>
</feature>
<feature type="transmembrane region" description="Helical" evidence="8">
    <location>
        <begin position="380"/>
        <end position="401"/>
    </location>
</feature>
<proteinExistence type="inferred from homology"/>
<feature type="transmembrane region" description="Helical" evidence="8">
    <location>
        <begin position="343"/>
        <end position="360"/>
    </location>
</feature>
<comment type="subcellular location">
    <subcellularLocation>
        <location evidence="1">Membrane</location>
        <topology evidence="1">Multi-pass membrane protein</topology>
    </subcellularLocation>
</comment>
<feature type="transmembrane region" description="Helical" evidence="8">
    <location>
        <begin position="189"/>
        <end position="207"/>
    </location>
</feature>
<evidence type="ECO:0000313" key="10">
    <source>
        <dbReference type="Proteomes" id="UP000024376"/>
    </source>
</evidence>
<protein>
    <submittedName>
        <fullName evidence="9">Siderophore iron transporter</fullName>
    </submittedName>
</protein>
<dbReference type="FunFam" id="1.20.1250.20:FF:000284">
    <property type="entry name" value="Siderophore iron transporter mirB"/>
    <property type="match status" value="1"/>
</dbReference>
<feature type="transmembrane region" description="Helical" evidence="8">
    <location>
        <begin position="62"/>
        <end position="80"/>
    </location>
</feature>
<evidence type="ECO:0000256" key="1">
    <source>
        <dbReference type="ARBA" id="ARBA00004141"/>
    </source>
</evidence>
<name>A0A024S107_HYPJR</name>
<feature type="transmembrane region" description="Helical" evidence="8">
    <location>
        <begin position="469"/>
        <end position="499"/>
    </location>
</feature>
<feature type="transmembrane region" description="Helical" evidence="8">
    <location>
        <begin position="410"/>
        <end position="429"/>
    </location>
</feature>
<keyword evidence="5 8" id="KW-1133">Transmembrane helix</keyword>
<sequence>MAVTNPSEEHGNIASGGEASKENPDIQIGGPQDSETDDAIDTKAQAGVQNIEAITSVWTKSALFTAFAMIWVIYFVDSMQQGTTGNLTPWVTSAFQEHSLTPTVSVMSSIIGGVFKLTLAKVLDIFGRPQGYLLSIVFTTMGLVMMAACKNVETYAAAQVFYWVGYNGLDYSLSIFLADTTSLRNRGLIFAYSSSPYIITTWISGPISNAFLKGPGFRWGFGSFAIITPVITTPLFFLFMHYNKKAKQLGVIPHRESKGAITDSLYHYAREFDLVGLLILSGGLAMFLLPFNIYSYQEEGWKSPMIIGLLVGGFVALIVFGIWERWFAPVTFIPYGLLMDRTVIGANILAASVFVSFYIWDSYFLSFLQVVNGLTVTESSYVANIYSIGSCFWAILVGLVIRHTGKFKPICLFFGVPVTILGVGLMIHFRQPDVNIGYIVMCQIFIAFAGGTIVICEQTAVMAATSHQYVAVVLAVEAMASSIGGAIGLTVSAAVWQAVFPKKLAVYLPESAIGNLTDIYGSLDVQLSYPMGSPERIAIQKAYGDSQKMMLIAATAVLSLAVVGTAMWRNIDVRKHKQVKGTVF</sequence>
<keyword evidence="3" id="KW-0813">Transport</keyword>
<evidence type="ECO:0000313" key="9">
    <source>
        <dbReference type="EMBL" id="ETR99054.1"/>
    </source>
</evidence>
<feature type="transmembrane region" description="Helical" evidence="8">
    <location>
        <begin position="274"/>
        <end position="293"/>
    </location>
</feature>
<comment type="similarity">
    <text evidence="2">Belongs to the major facilitator superfamily.</text>
</comment>
<keyword evidence="6 8" id="KW-0472">Membrane</keyword>
<dbReference type="PANTHER" id="PTHR23501">
    <property type="entry name" value="MAJOR FACILITATOR SUPERFAMILY"/>
    <property type="match status" value="1"/>
</dbReference>
<dbReference type="HOGENOM" id="CLU_012970_1_0_1"/>
<dbReference type="PANTHER" id="PTHR23501:SF3">
    <property type="entry name" value="MAJOR FACILITATOR SUPERFAMILY (MFS) PROFILE DOMAIN-CONTAINING PROTEIN"/>
    <property type="match status" value="1"/>
</dbReference>
<evidence type="ECO:0000256" key="7">
    <source>
        <dbReference type="SAM" id="MobiDB-lite"/>
    </source>
</evidence>
<keyword evidence="4 8" id="KW-0812">Transmembrane</keyword>
<accession>A0A024S107</accession>